<evidence type="ECO:0000313" key="3">
    <source>
        <dbReference type="EMBL" id="SFL79076.1"/>
    </source>
</evidence>
<evidence type="ECO:0000313" key="4">
    <source>
        <dbReference type="Proteomes" id="UP000198928"/>
    </source>
</evidence>
<sequence>MNSTRKRRIALSVLGVAMLAGSSPAFALSAETDGARASTKKTEGYKYIRVYDTKGDSNSVYGLYHRQASPSTERALHNKSGSGTHATSGTGSKILDQKACVSLDFRPDRCSGKVSNP</sequence>
<dbReference type="Proteomes" id="UP000198928">
    <property type="component" value="Unassembled WGS sequence"/>
</dbReference>
<feature type="signal peptide" evidence="2">
    <location>
        <begin position="1"/>
        <end position="27"/>
    </location>
</feature>
<accession>A0A1I4KKL5</accession>
<name>A0A1I4KKL5_9ACTN</name>
<reference evidence="4" key="1">
    <citation type="submission" date="2016-10" db="EMBL/GenBank/DDBJ databases">
        <authorList>
            <person name="Varghese N."/>
            <person name="Submissions S."/>
        </authorList>
    </citation>
    <scope>NUCLEOTIDE SEQUENCE [LARGE SCALE GENOMIC DNA]</scope>
    <source>
        <strain evidence="4">PL19</strain>
    </source>
</reference>
<dbReference type="AlphaFoldDB" id="A0A1I4KKL5"/>
<feature type="compositionally biased region" description="Low complexity" evidence="1">
    <location>
        <begin position="80"/>
        <end position="91"/>
    </location>
</feature>
<keyword evidence="2" id="KW-0732">Signal</keyword>
<protein>
    <submittedName>
        <fullName evidence="3">Uncharacterized protein</fullName>
    </submittedName>
</protein>
<gene>
    <name evidence="3" type="ORF">SAMN05192584_12736</name>
</gene>
<dbReference type="EMBL" id="FOSG01000027">
    <property type="protein sequence ID" value="SFL79076.1"/>
    <property type="molecule type" value="Genomic_DNA"/>
</dbReference>
<dbReference type="OrthoDB" id="4258497at2"/>
<organism evidence="3 4">
    <name type="scientific">Streptomyces pini</name>
    <dbReference type="NCBI Taxonomy" id="1520580"/>
    <lineage>
        <taxon>Bacteria</taxon>
        <taxon>Bacillati</taxon>
        <taxon>Actinomycetota</taxon>
        <taxon>Actinomycetes</taxon>
        <taxon>Kitasatosporales</taxon>
        <taxon>Streptomycetaceae</taxon>
        <taxon>Streptomyces</taxon>
    </lineage>
</organism>
<evidence type="ECO:0000256" key="2">
    <source>
        <dbReference type="SAM" id="SignalP"/>
    </source>
</evidence>
<keyword evidence="4" id="KW-1185">Reference proteome</keyword>
<feature type="region of interest" description="Disordered" evidence="1">
    <location>
        <begin position="68"/>
        <end position="91"/>
    </location>
</feature>
<evidence type="ECO:0000256" key="1">
    <source>
        <dbReference type="SAM" id="MobiDB-lite"/>
    </source>
</evidence>
<feature type="chain" id="PRO_5039070533" evidence="2">
    <location>
        <begin position="28"/>
        <end position="117"/>
    </location>
</feature>
<proteinExistence type="predicted"/>
<dbReference type="RefSeq" id="WP_093852196.1">
    <property type="nucleotide sequence ID" value="NZ_FOSG01000027.1"/>
</dbReference>